<dbReference type="AlphaFoldDB" id="A9CWV0"/>
<evidence type="ECO:0000313" key="2">
    <source>
        <dbReference type="Proteomes" id="UP000005839"/>
    </source>
</evidence>
<accession>A9CWV0</accession>
<sequence length="36" mass="4204">MGINGFNSIGIEIGIRYWVPTQTYYQHKYQTNLAII</sequence>
<organism evidence="1 2">
    <name type="scientific">Shewanella benthica KT99</name>
    <dbReference type="NCBI Taxonomy" id="314608"/>
    <lineage>
        <taxon>Bacteria</taxon>
        <taxon>Pseudomonadati</taxon>
        <taxon>Pseudomonadota</taxon>
        <taxon>Gammaproteobacteria</taxon>
        <taxon>Alteromonadales</taxon>
        <taxon>Shewanellaceae</taxon>
        <taxon>Shewanella</taxon>
    </lineage>
</organism>
<reference evidence="1 2" key="1">
    <citation type="submission" date="2007-10" db="EMBL/GenBank/DDBJ databases">
        <authorList>
            <person name="Yayanos A."/>
            <person name="Ferriera S."/>
            <person name="Johnson J."/>
            <person name="Kravitz S."/>
            <person name="Halpern A."/>
            <person name="Remington K."/>
            <person name="Beeson K."/>
            <person name="Tran B."/>
            <person name="Rogers Y.-H."/>
            <person name="Friedman R."/>
            <person name="Venter J.C."/>
        </authorList>
    </citation>
    <scope>NUCLEOTIDE SEQUENCE [LARGE SCALE GENOMIC DNA]</scope>
    <source>
        <strain evidence="1 2">KT99</strain>
    </source>
</reference>
<evidence type="ECO:0000313" key="1">
    <source>
        <dbReference type="EMBL" id="EDQ02573.1"/>
    </source>
</evidence>
<dbReference type="EMBL" id="ABIC01000002">
    <property type="protein sequence ID" value="EDQ02573.1"/>
    <property type="molecule type" value="Genomic_DNA"/>
</dbReference>
<name>A9CWV0_9GAMM</name>
<comment type="caution">
    <text evidence="1">The sequence shown here is derived from an EMBL/GenBank/DDBJ whole genome shotgun (WGS) entry which is preliminary data.</text>
</comment>
<keyword evidence="2" id="KW-1185">Reference proteome</keyword>
<gene>
    <name evidence="1" type="ORF">KT99_18687</name>
</gene>
<proteinExistence type="predicted"/>
<dbReference type="STRING" id="314608.KT99_18687"/>
<dbReference type="Proteomes" id="UP000005839">
    <property type="component" value="Unassembled WGS sequence"/>
</dbReference>
<protein>
    <submittedName>
        <fullName evidence="1">Uncharacterized protein</fullName>
    </submittedName>
</protein>